<proteinExistence type="predicted"/>
<sequence length="49" mass="5383">MEMGALGIFEELGLCDNLDFFSSASKDAAPEYEQLHLKFDPTAKNMGSL</sequence>
<dbReference type="AlphaFoldDB" id="A0A540KPS7"/>
<name>A0A540KPS7_MALBA</name>
<keyword evidence="2" id="KW-1185">Reference proteome</keyword>
<comment type="caution">
    <text evidence="1">The sequence shown here is derived from an EMBL/GenBank/DDBJ whole genome shotgun (WGS) entry which is preliminary data.</text>
</comment>
<evidence type="ECO:0000313" key="2">
    <source>
        <dbReference type="Proteomes" id="UP000315295"/>
    </source>
</evidence>
<gene>
    <name evidence="1" type="ORF">C1H46_038261</name>
</gene>
<organism evidence="1 2">
    <name type="scientific">Malus baccata</name>
    <name type="common">Siberian crab apple</name>
    <name type="synonym">Pyrus baccata</name>
    <dbReference type="NCBI Taxonomy" id="106549"/>
    <lineage>
        <taxon>Eukaryota</taxon>
        <taxon>Viridiplantae</taxon>
        <taxon>Streptophyta</taxon>
        <taxon>Embryophyta</taxon>
        <taxon>Tracheophyta</taxon>
        <taxon>Spermatophyta</taxon>
        <taxon>Magnoliopsida</taxon>
        <taxon>eudicotyledons</taxon>
        <taxon>Gunneridae</taxon>
        <taxon>Pentapetalae</taxon>
        <taxon>rosids</taxon>
        <taxon>fabids</taxon>
        <taxon>Rosales</taxon>
        <taxon>Rosaceae</taxon>
        <taxon>Amygdaloideae</taxon>
        <taxon>Maleae</taxon>
        <taxon>Malus</taxon>
    </lineage>
</organism>
<evidence type="ECO:0000313" key="1">
    <source>
        <dbReference type="EMBL" id="TQD76234.1"/>
    </source>
</evidence>
<reference evidence="1 2" key="1">
    <citation type="journal article" date="2019" name="G3 (Bethesda)">
        <title>Sequencing of a Wild Apple (Malus baccata) Genome Unravels the Differences Between Cultivated and Wild Apple Species Regarding Disease Resistance and Cold Tolerance.</title>
        <authorList>
            <person name="Chen X."/>
        </authorList>
    </citation>
    <scope>NUCLEOTIDE SEQUENCE [LARGE SCALE GENOMIC DNA]</scope>
    <source>
        <strain evidence="2">cv. Shandingzi</strain>
        <tissue evidence="1">Leaves</tissue>
    </source>
</reference>
<accession>A0A540KPS7</accession>
<protein>
    <submittedName>
        <fullName evidence="1">Uncharacterized protein</fullName>
    </submittedName>
</protein>
<dbReference type="EMBL" id="VIEB01001044">
    <property type="protein sequence ID" value="TQD76234.1"/>
    <property type="molecule type" value="Genomic_DNA"/>
</dbReference>
<dbReference type="Proteomes" id="UP000315295">
    <property type="component" value="Unassembled WGS sequence"/>
</dbReference>